<dbReference type="PANTHER" id="PTHR16943:SF8">
    <property type="entry name" value="2-METHYLCITRATE DEHYDRATASE"/>
    <property type="match status" value="1"/>
</dbReference>
<comment type="caution">
    <text evidence="4">The sequence shown here is derived from an EMBL/GenBank/DDBJ whole genome shotgun (WGS) entry which is preliminary data.</text>
</comment>
<dbReference type="EMBL" id="JBHSBI010000017">
    <property type="protein sequence ID" value="MFC4011657.1"/>
    <property type="molecule type" value="Genomic_DNA"/>
</dbReference>
<gene>
    <name evidence="4" type="ORF">ACFOY2_30805</name>
</gene>
<sequence>MTPLLPLAELISKPPPLPTDVVERAKRHLLDTLGAALAGAVAPAPGLSGPGNAPIWGTGLAVAPRDAALLNGVAAHALELDDTGGCDHSGAVVVPAALACLSLADRPVSGSELLEAVVLGYDVARRALEACGGYAAHNEAGWHSTGTCGTFGAAAASARLLGLDSTRTAHALGLAAGFSGGLWAFVHDGAVSKRLHAGRAAEGGLTAALLAASGTSGPGRIFDDVWGGFLRTYAGADADPGALTRDLGTVWRISRCSIKPYASCRSTHSSIDAIGGLDLRFGEIARIHVRLSPLVADMCGGRDVATLSRAQLSLPYGIAARILYGDADLAAYAPERRGDPRAAALMDLIDLEVDPELGGIDEPALTVTTTSGAVRRARVRDPLGSPANPLSDERLLAKFHGLAPGRERLAEQVMTLDAHPDARALLPLL</sequence>
<dbReference type="Gene3D" id="1.10.4100.10">
    <property type="entry name" value="2-methylcitrate dehydratase PrpD"/>
    <property type="match status" value="1"/>
</dbReference>
<evidence type="ECO:0000259" key="3">
    <source>
        <dbReference type="Pfam" id="PF19305"/>
    </source>
</evidence>
<protein>
    <submittedName>
        <fullName evidence="4">MmgE/PrpD family protein</fullName>
    </submittedName>
</protein>
<dbReference type="InterPro" id="IPR045337">
    <property type="entry name" value="MmgE_PrpD_C"/>
</dbReference>
<reference evidence="5" key="1">
    <citation type="journal article" date="2019" name="Int. J. Syst. Evol. Microbiol.">
        <title>The Global Catalogue of Microorganisms (GCM) 10K type strain sequencing project: providing services to taxonomists for standard genome sequencing and annotation.</title>
        <authorList>
            <consortium name="The Broad Institute Genomics Platform"/>
            <consortium name="The Broad Institute Genome Sequencing Center for Infectious Disease"/>
            <person name="Wu L."/>
            <person name="Ma J."/>
        </authorList>
    </citation>
    <scope>NUCLEOTIDE SEQUENCE [LARGE SCALE GENOMIC DNA]</scope>
    <source>
        <strain evidence="5">TBRC 1276</strain>
    </source>
</reference>
<dbReference type="InterPro" id="IPR036148">
    <property type="entry name" value="MmgE/PrpD_sf"/>
</dbReference>
<dbReference type="InterPro" id="IPR042188">
    <property type="entry name" value="MmgE/PrpD_sf_2"/>
</dbReference>
<name>A0ABV8GCD5_9ACTN</name>
<evidence type="ECO:0000313" key="5">
    <source>
        <dbReference type="Proteomes" id="UP001595851"/>
    </source>
</evidence>
<evidence type="ECO:0000256" key="1">
    <source>
        <dbReference type="ARBA" id="ARBA00006174"/>
    </source>
</evidence>
<dbReference type="PANTHER" id="PTHR16943">
    <property type="entry name" value="2-METHYLCITRATE DEHYDRATASE-RELATED"/>
    <property type="match status" value="1"/>
</dbReference>
<dbReference type="Pfam" id="PF03972">
    <property type="entry name" value="MmgE_PrpD_N"/>
    <property type="match status" value="1"/>
</dbReference>
<dbReference type="RefSeq" id="WP_379531600.1">
    <property type="nucleotide sequence ID" value="NZ_JBHSBI010000017.1"/>
</dbReference>
<dbReference type="SUPFAM" id="SSF103378">
    <property type="entry name" value="2-methylcitrate dehydratase PrpD"/>
    <property type="match status" value="1"/>
</dbReference>
<organism evidence="4 5">
    <name type="scientific">Nonomuraea purpurea</name>
    <dbReference type="NCBI Taxonomy" id="1849276"/>
    <lineage>
        <taxon>Bacteria</taxon>
        <taxon>Bacillati</taxon>
        <taxon>Actinomycetota</taxon>
        <taxon>Actinomycetes</taxon>
        <taxon>Streptosporangiales</taxon>
        <taxon>Streptosporangiaceae</taxon>
        <taxon>Nonomuraea</taxon>
    </lineage>
</organism>
<dbReference type="Pfam" id="PF19305">
    <property type="entry name" value="MmgE_PrpD_C"/>
    <property type="match status" value="1"/>
</dbReference>
<dbReference type="Gene3D" id="3.30.1330.120">
    <property type="entry name" value="2-methylcitrate dehydratase PrpD"/>
    <property type="match status" value="1"/>
</dbReference>
<evidence type="ECO:0000313" key="4">
    <source>
        <dbReference type="EMBL" id="MFC4011657.1"/>
    </source>
</evidence>
<evidence type="ECO:0000259" key="2">
    <source>
        <dbReference type="Pfam" id="PF03972"/>
    </source>
</evidence>
<keyword evidence="5" id="KW-1185">Reference proteome</keyword>
<comment type="similarity">
    <text evidence="1">Belongs to the PrpD family.</text>
</comment>
<feature type="domain" description="MmgE/PrpD C-terminal" evidence="3">
    <location>
        <begin position="261"/>
        <end position="408"/>
    </location>
</feature>
<feature type="domain" description="MmgE/PrpD N-terminal" evidence="2">
    <location>
        <begin position="16"/>
        <end position="235"/>
    </location>
</feature>
<dbReference type="InterPro" id="IPR042183">
    <property type="entry name" value="MmgE/PrpD_sf_1"/>
</dbReference>
<dbReference type="Proteomes" id="UP001595851">
    <property type="component" value="Unassembled WGS sequence"/>
</dbReference>
<proteinExistence type="inferred from homology"/>
<dbReference type="InterPro" id="IPR005656">
    <property type="entry name" value="MmgE_PrpD"/>
</dbReference>
<accession>A0ABV8GCD5</accession>
<dbReference type="InterPro" id="IPR045336">
    <property type="entry name" value="MmgE_PrpD_N"/>
</dbReference>